<name>A0A084SUU2_9BACT</name>
<keyword evidence="3" id="KW-0238">DNA-binding</keyword>
<dbReference type="InterPro" id="IPR020046">
    <property type="entry name" value="5-3_exonucl_a-hlix_arch_N"/>
</dbReference>
<dbReference type="PANTHER" id="PTHR42646">
    <property type="entry name" value="FLAP ENDONUCLEASE XNI"/>
    <property type="match status" value="1"/>
</dbReference>
<proteinExistence type="predicted"/>
<evidence type="ECO:0000313" key="5">
    <source>
        <dbReference type="EMBL" id="KFA92227.1"/>
    </source>
</evidence>
<reference evidence="5 6" key="1">
    <citation type="submission" date="2014-07" db="EMBL/GenBank/DDBJ databases">
        <title>Draft Genome Sequence of Gephyronic Acid Producer, Cystobacter violaceus Strain Cb vi76.</title>
        <authorList>
            <person name="Stevens D.C."/>
            <person name="Young J."/>
            <person name="Carmichael R."/>
            <person name="Tan J."/>
            <person name="Taylor R.E."/>
        </authorList>
    </citation>
    <scope>NUCLEOTIDE SEQUENCE [LARGE SCALE GENOMIC DNA]</scope>
    <source>
        <strain evidence="5 6">Cb vi76</strain>
    </source>
</reference>
<dbReference type="InterPro" id="IPR038969">
    <property type="entry name" value="FEN"/>
</dbReference>
<accession>A0A084SUU2</accession>
<dbReference type="InterPro" id="IPR002421">
    <property type="entry name" value="5-3_exonuclease"/>
</dbReference>
<keyword evidence="5" id="KW-0269">Exonuclease</keyword>
<evidence type="ECO:0000259" key="4">
    <source>
        <dbReference type="SMART" id="SM00475"/>
    </source>
</evidence>
<dbReference type="PANTHER" id="PTHR42646:SF2">
    <property type="entry name" value="5'-3' EXONUCLEASE FAMILY PROTEIN"/>
    <property type="match status" value="1"/>
</dbReference>
<protein>
    <submittedName>
        <fullName evidence="5">5'-3' exonuclease</fullName>
    </submittedName>
</protein>
<evidence type="ECO:0000313" key="6">
    <source>
        <dbReference type="Proteomes" id="UP000028547"/>
    </source>
</evidence>
<dbReference type="SUPFAM" id="SSF88723">
    <property type="entry name" value="PIN domain-like"/>
    <property type="match status" value="1"/>
</dbReference>
<dbReference type="Pfam" id="PF01367">
    <property type="entry name" value="5_3_exonuc"/>
    <property type="match status" value="1"/>
</dbReference>
<dbReference type="GO" id="GO:0033567">
    <property type="term" value="P:DNA replication, Okazaki fragment processing"/>
    <property type="evidence" value="ECO:0007669"/>
    <property type="project" value="InterPro"/>
</dbReference>
<dbReference type="InterPro" id="IPR036279">
    <property type="entry name" value="5-3_exonuclease_C_sf"/>
</dbReference>
<evidence type="ECO:0000256" key="2">
    <source>
        <dbReference type="ARBA" id="ARBA00022801"/>
    </source>
</evidence>
<dbReference type="GO" id="GO:0008409">
    <property type="term" value="F:5'-3' exonuclease activity"/>
    <property type="evidence" value="ECO:0007669"/>
    <property type="project" value="InterPro"/>
</dbReference>
<evidence type="ECO:0000256" key="3">
    <source>
        <dbReference type="ARBA" id="ARBA00023125"/>
    </source>
</evidence>
<dbReference type="InterPro" id="IPR020045">
    <property type="entry name" value="DNA_polI_H3TH"/>
</dbReference>
<dbReference type="Pfam" id="PF02739">
    <property type="entry name" value="5_3_exonuc_N"/>
    <property type="match status" value="1"/>
</dbReference>
<dbReference type="CDD" id="cd09859">
    <property type="entry name" value="PIN_53EXO"/>
    <property type="match status" value="1"/>
</dbReference>
<dbReference type="Gene3D" id="3.40.50.1010">
    <property type="entry name" value="5'-nuclease"/>
    <property type="match status" value="1"/>
</dbReference>
<dbReference type="AlphaFoldDB" id="A0A084SUU2"/>
<dbReference type="GO" id="GO:0003677">
    <property type="term" value="F:DNA binding"/>
    <property type="evidence" value="ECO:0007669"/>
    <property type="project" value="UniProtKB-KW"/>
</dbReference>
<dbReference type="CDD" id="cd09898">
    <property type="entry name" value="H3TH_53EXO"/>
    <property type="match status" value="1"/>
</dbReference>
<sequence>MRLHLVDGTYELYRAHFSPRPGATAPDGRDVKATVGLVSSMLALLHDAHESVTHVALAFDNPIRSFRNELFAGYKSDEGVPPELHAQFDLAEEAMRALGLTVWSMKDFEADDALATASARWSGKVEQVRLLTPDKDLGQCVRGGKVVQVDRKQQKELDEDAVRAKLGVAPASVPDLLALVGDDADGIPGLPGFGEKGASALLNAYGHLEAIPADASAWSVRPRGADKLAATLREHREDALLYRKLATLVTDAPISKSLEDLAWAGVPRARFLSLCDSLGLTTLKTRPKRWAADSA</sequence>
<gene>
    <name evidence="5" type="ORF">Q664_16760</name>
</gene>
<dbReference type="EMBL" id="JPMI01000104">
    <property type="protein sequence ID" value="KFA92227.1"/>
    <property type="molecule type" value="Genomic_DNA"/>
</dbReference>
<feature type="domain" description="5'-3' exonuclease" evidence="4">
    <location>
        <begin position="1"/>
        <end position="264"/>
    </location>
</feature>
<dbReference type="InterPro" id="IPR008918">
    <property type="entry name" value="HhH2"/>
</dbReference>
<dbReference type="Proteomes" id="UP000028547">
    <property type="component" value="Unassembled WGS sequence"/>
</dbReference>
<dbReference type="SMART" id="SM00279">
    <property type="entry name" value="HhH2"/>
    <property type="match status" value="1"/>
</dbReference>
<keyword evidence="1" id="KW-0540">Nuclease</keyword>
<organism evidence="5 6">
    <name type="scientific">Archangium violaceum Cb vi76</name>
    <dbReference type="NCBI Taxonomy" id="1406225"/>
    <lineage>
        <taxon>Bacteria</taxon>
        <taxon>Pseudomonadati</taxon>
        <taxon>Myxococcota</taxon>
        <taxon>Myxococcia</taxon>
        <taxon>Myxococcales</taxon>
        <taxon>Cystobacterineae</taxon>
        <taxon>Archangiaceae</taxon>
        <taxon>Archangium</taxon>
    </lineage>
</organism>
<dbReference type="SUPFAM" id="SSF47807">
    <property type="entry name" value="5' to 3' exonuclease, C-terminal subdomain"/>
    <property type="match status" value="1"/>
</dbReference>
<dbReference type="SMART" id="SM00475">
    <property type="entry name" value="53EXOc"/>
    <property type="match status" value="1"/>
</dbReference>
<comment type="caution">
    <text evidence="5">The sequence shown here is derived from an EMBL/GenBank/DDBJ whole genome shotgun (WGS) entry which is preliminary data.</text>
</comment>
<dbReference type="InterPro" id="IPR029060">
    <property type="entry name" value="PIN-like_dom_sf"/>
</dbReference>
<dbReference type="GO" id="GO:0017108">
    <property type="term" value="F:5'-flap endonuclease activity"/>
    <property type="evidence" value="ECO:0007669"/>
    <property type="project" value="InterPro"/>
</dbReference>
<dbReference type="FunFam" id="1.10.150.20:FF:000003">
    <property type="entry name" value="DNA polymerase I"/>
    <property type="match status" value="1"/>
</dbReference>
<dbReference type="RefSeq" id="WP_043395653.1">
    <property type="nucleotide sequence ID" value="NZ_JPMI01000104.1"/>
</dbReference>
<keyword evidence="2" id="KW-0378">Hydrolase</keyword>
<evidence type="ECO:0000256" key="1">
    <source>
        <dbReference type="ARBA" id="ARBA00022722"/>
    </source>
</evidence>
<dbReference type="Gene3D" id="1.10.150.20">
    <property type="entry name" value="5' to 3' exonuclease, C-terminal subdomain"/>
    <property type="match status" value="1"/>
</dbReference>